<name>X1C6C8_9ZZZZ</name>
<feature type="region of interest" description="Disordered" evidence="1">
    <location>
        <begin position="1"/>
        <end position="45"/>
    </location>
</feature>
<dbReference type="AlphaFoldDB" id="X1C6C8"/>
<organism evidence="2">
    <name type="scientific">marine sediment metagenome</name>
    <dbReference type="NCBI Taxonomy" id="412755"/>
    <lineage>
        <taxon>unclassified sequences</taxon>
        <taxon>metagenomes</taxon>
        <taxon>ecological metagenomes</taxon>
    </lineage>
</organism>
<accession>X1C6C8</accession>
<evidence type="ECO:0000313" key="2">
    <source>
        <dbReference type="EMBL" id="GAH02927.1"/>
    </source>
</evidence>
<evidence type="ECO:0008006" key="3">
    <source>
        <dbReference type="Google" id="ProtNLM"/>
    </source>
</evidence>
<reference evidence="2" key="1">
    <citation type="journal article" date="2014" name="Front. Microbiol.">
        <title>High frequency of phylogenetically diverse reductive dehalogenase-homologous genes in deep subseafloor sedimentary metagenomes.</title>
        <authorList>
            <person name="Kawai M."/>
            <person name="Futagami T."/>
            <person name="Toyoda A."/>
            <person name="Takaki Y."/>
            <person name="Nishi S."/>
            <person name="Hori S."/>
            <person name="Arai W."/>
            <person name="Tsubouchi T."/>
            <person name="Morono Y."/>
            <person name="Uchiyama I."/>
            <person name="Ito T."/>
            <person name="Fujiyama A."/>
            <person name="Inagaki F."/>
            <person name="Takami H."/>
        </authorList>
    </citation>
    <scope>NUCLEOTIDE SEQUENCE</scope>
    <source>
        <strain evidence="2">Expedition CK06-06</strain>
    </source>
</reference>
<sequence length="280" mass="27501">TGPTGLSITGPTGSMGLSITGPTGPTGLSITGPTGPTGLSITGSTGPCCTGPTGPTGFTGPTGLSITGPTGTRAPKNIICDQDGDTFVNTEVNSDEDIIRAQAINGIVITGTGDTGTTPVSGAGTRLMYHTYKGALRSGIVTSTQWDDFNIGDYSTAFGLDTIASGDGSMSYGHNRIGLLNAQGKGSKVSGFVDGAGSAIISFGDGSNISGYAAAGGFISALSEGSHTKGFAIIDGRLISAGEGSQVFGHARSLGLINATGRGSMASGFSSGPTGCISSR</sequence>
<feature type="non-terminal residue" evidence="2">
    <location>
        <position position="280"/>
    </location>
</feature>
<comment type="caution">
    <text evidence="2">The sequence shown here is derived from an EMBL/GenBank/DDBJ whole genome shotgun (WGS) entry which is preliminary data.</text>
</comment>
<protein>
    <recommendedName>
        <fullName evidence="3">Peptidase S74 domain-containing protein</fullName>
    </recommendedName>
</protein>
<proteinExistence type="predicted"/>
<feature type="non-terminal residue" evidence="2">
    <location>
        <position position="1"/>
    </location>
</feature>
<dbReference type="EMBL" id="BART01025609">
    <property type="protein sequence ID" value="GAH02927.1"/>
    <property type="molecule type" value="Genomic_DNA"/>
</dbReference>
<feature type="compositionally biased region" description="Polar residues" evidence="1">
    <location>
        <begin position="1"/>
        <end position="41"/>
    </location>
</feature>
<gene>
    <name evidence="2" type="ORF">S01H4_45929</name>
</gene>
<evidence type="ECO:0000256" key="1">
    <source>
        <dbReference type="SAM" id="MobiDB-lite"/>
    </source>
</evidence>